<dbReference type="PANTHER" id="PTHR34391">
    <property type="entry name" value="UPF0658 GOLGI APPARATUS MEMBRANE PROTEIN C1952.10C-RELATED"/>
    <property type="match status" value="1"/>
</dbReference>
<reference evidence="2" key="2">
    <citation type="journal article" date="2023" name="IMA Fungus">
        <title>Comparative genomic study of the Penicillium genus elucidates a diverse pangenome and 15 lateral gene transfer events.</title>
        <authorList>
            <person name="Petersen C."/>
            <person name="Sorensen T."/>
            <person name="Nielsen M.R."/>
            <person name="Sondergaard T.E."/>
            <person name="Sorensen J.L."/>
            <person name="Fitzpatrick D.A."/>
            <person name="Frisvad J.C."/>
            <person name="Nielsen K.L."/>
        </authorList>
    </citation>
    <scope>NUCLEOTIDE SEQUENCE</scope>
    <source>
        <strain evidence="2">IBT 23319</strain>
    </source>
</reference>
<feature type="transmembrane region" description="Helical" evidence="1">
    <location>
        <begin position="73"/>
        <end position="98"/>
    </location>
</feature>
<gene>
    <name evidence="2" type="ORF">N7469_010857</name>
</gene>
<keyword evidence="1" id="KW-1133">Transmembrane helix</keyword>
<feature type="transmembrane region" description="Helical" evidence="1">
    <location>
        <begin position="192"/>
        <end position="211"/>
    </location>
</feature>
<dbReference type="PANTHER" id="PTHR34391:SF1">
    <property type="entry name" value="UPF0658 GOLGI APPARATUS MEMBRANE PROTEIN C1952.10C-RELATED"/>
    <property type="match status" value="1"/>
</dbReference>
<name>A0A9W9NL95_PENCI</name>
<feature type="transmembrane region" description="Helical" evidence="1">
    <location>
        <begin position="240"/>
        <end position="259"/>
    </location>
</feature>
<evidence type="ECO:0000256" key="1">
    <source>
        <dbReference type="SAM" id="Phobius"/>
    </source>
</evidence>
<dbReference type="InterPro" id="IPR040410">
    <property type="entry name" value="UPF0658_Golgi"/>
</dbReference>
<feature type="transmembrane region" description="Helical" evidence="1">
    <location>
        <begin position="144"/>
        <end position="162"/>
    </location>
</feature>
<keyword evidence="1" id="KW-0472">Membrane</keyword>
<protein>
    <submittedName>
        <fullName evidence="2">Uncharacterized protein</fullName>
    </submittedName>
</protein>
<organism evidence="2 3">
    <name type="scientific">Penicillium citrinum</name>
    <dbReference type="NCBI Taxonomy" id="5077"/>
    <lineage>
        <taxon>Eukaryota</taxon>
        <taxon>Fungi</taxon>
        <taxon>Dikarya</taxon>
        <taxon>Ascomycota</taxon>
        <taxon>Pezizomycotina</taxon>
        <taxon>Eurotiomycetes</taxon>
        <taxon>Eurotiomycetidae</taxon>
        <taxon>Eurotiales</taxon>
        <taxon>Aspergillaceae</taxon>
        <taxon>Penicillium</taxon>
    </lineage>
</organism>
<evidence type="ECO:0000313" key="2">
    <source>
        <dbReference type="EMBL" id="KAJ5221970.1"/>
    </source>
</evidence>
<accession>A0A9W9NL95</accession>
<dbReference type="EMBL" id="JAPQKT010000009">
    <property type="protein sequence ID" value="KAJ5221970.1"/>
    <property type="molecule type" value="Genomic_DNA"/>
</dbReference>
<proteinExistence type="predicted"/>
<dbReference type="GeneID" id="81388929"/>
<feature type="transmembrane region" description="Helical" evidence="1">
    <location>
        <begin position="271"/>
        <end position="288"/>
    </location>
</feature>
<dbReference type="GO" id="GO:0005794">
    <property type="term" value="C:Golgi apparatus"/>
    <property type="evidence" value="ECO:0007669"/>
    <property type="project" value="TreeGrafter"/>
</dbReference>
<dbReference type="RefSeq" id="XP_056496893.1">
    <property type="nucleotide sequence ID" value="XM_056649762.1"/>
</dbReference>
<keyword evidence="1" id="KW-0812">Transmembrane</keyword>
<dbReference type="OrthoDB" id="2448307at2759"/>
<keyword evidence="3" id="KW-1185">Reference proteome</keyword>
<feature type="transmembrane region" description="Helical" evidence="1">
    <location>
        <begin position="339"/>
        <end position="362"/>
    </location>
</feature>
<feature type="transmembrane region" description="Helical" evidence="1">
    <location>
        <begin position="300"/>
        <end position="319"/>
    </location>
</feature>
<sequence length="397" mass="45121">MRHDGDGVAKAMAAPFQSSNKARYNTKSTLSVHINGPYVELDDFNGPADSIPSQSRSNASKSSRSKFYFPNTFWSRSFAIIGVIETLFTVAIETWVFISTSRRFDEAGNDDGTLRLRSFLGLYIFALLYELGLSYDALKHKNTFQLVGLCICNFGLFVYGIVQMKEIRGTIDGLSKSEAAGDRLWNHYRLELILIPVFIGVCTILMVFVTWRLRAEFSWNIYQTMSADLQMNRRYTTYQVYIALLKFDFFFIFGTQLQVLLAMKNLTDHQFILQAVMIPVAIVILILAARFCRMEKRKSLMVVMIFMLLIVASFVMVVLKMYSSTNSNDLAHFEVSLTLFSGLAVFLIGVTLANMVICMVNFGKGLKEHINRSNKKTQTLYPEYHGNEAGKTRFVLS</sequence>
<evidence type="ECO:0000313" key="3">
    <source>
        <dbReference type="Proteomes" id="UP001147733"/>
    </source>
</evidence>
<reference evidence="2" key="1">
    <citation type="submission" date="2022-11" db="EMBL/GenBank/DDBJ databases">
        <authorList>
            <person name="Petersen C."/>
        </authorList>
    </citation>
    <scope>NUCLEOTIDE SEQUENCE</scope>
    <source>
        <strain evidence="2">IBT 23319</strain>
    </source>
</reference>
<dbReference type="Proteomes" id="UP001147733">
    <property type="component" value="Unassembled WGS sequence"/>
</dbReference>
<dbReference type="AlphaFoldDB" id="A0A9W9NL95"/>
<comment type="caution">
    <text evidence="2">The sequence shown here is derived from an EMBL/GenBank/DDBJ whole genome shotgun (WGS) entry which is preliminary data.</text>
</comment>
<feature type="transmembrane region" description="Helical" evidence="1">
    <location>
        <begin position="118"/>
        <end position="137"/>
    </location>
</feature>